<dbReference type="PROSITE" id="PS00452">
    <property type="entry name" value="GUANYLATE_CYCLASE_1"/>
    <property type="match status" value="1"/>
</dbReference>
<comment type="subunit">
    <text evidence="16">Homodimer. Can also exist as monomer.</text>
</comment>
<dbReference type="GO" id="GO:0001653">
    <property type="term" value="F:peptide receptor activity"/>
    <property type="evidence" value="ECO:0007669"/>
    <property type="project" value="TreeGrafter"/>
</dbReference>
<dbReference type="InterPro" id="IPR001789">
    <property type="entry name" value="Sig_transdc_resp-reg_receiver"/>
</dbReference>
<evidence type="ECO:0000256" key="12">
    <source>
        <dbReference type="ARBA" id="ARBA00023136"/>
    </source>
</evidence>
<dbReference type="GO" id="GO:0006171">
    <property type="term" value="P:cAMP biosynthetic process"/>
    <property type="evidence" value="ECO:0007669"/>
    <property type="project" value="UniProtKB-KW"/>
</dbReference>
<organism evidence="22 23">
    <name type="scientific">Aerosakkonema funiforme FACHB-1375</name>
    <dbReference type="NCBI Taxonomy" id="2949571"/>
    <lineage>
        <taxon>Bacteria</taxon>
        <taxon>Bacillati</taxon>
        <taxon>Cyanobacteriota</taxon>
        <taxon>Cyanophyceae</taxon>
        <taxon>Oscillatoriophycideae</taxon>
        <taxon>Aerosakkonematales</taxon>
        <taxon>Aerosakkonemataceae</taxon>
        <taxon>Aerosakkonema</taxon>
    </lineage>
</organism>
<dbReference type="InterPro" id="IPR013656">
    <property type="entry name" value="PAS_4"/>
</dbReference>
<dbReference type="EC" id="4.6.1.1" evidence="3"/>
<keyword evidence="6" id="KW-0479">Metal-binding</keyword>
<dbReference type="PANTHER" id="PTHR11920">
    <property type="entry name" value="GUANYLYL CYCLASE"/>
    <property type="match status" value="1"/>
</dbReference>
<evidence type="ECO:0000256" key="3">
    <source>
        <dbReference type="ARBA" id="ARBA00012201"/>
    </source>
</evidence>
<keyword evidence="23" id="KW-1185">Reference proteome</keyword>
<dbReference type="SUPFAM" id="SSF52172">
    <property type="entry name" value="CheY-like"/>
    <property type="match status" value="1"/>
</dbReference>
<evidence type="ECO:0000256" key="10">
    <source>
        <dbReference type="ARBA" id="ARBA00022989"/>
    </source>
</evidence>
<evidence type="ECO:0000256" key="9">
    <source>
        <dbReference type="ARBA" id="ARBA00022842"/>
    </source>
</evidence>
<feature type="coiled-coil region" evidence="19">
    <location>
        <begin position="119"/>
        <end position="162"/>
    </location>
</feature>
<reference evidence="22" key="2">
    <citation type="submission" date="2020-08" db="EMBL/GenBank/DDBJ databases">
        <authorList>
            <person name="Chen M."/>
            <person name="Teng W."/>
            <person name="Zhao L."/>
            <person name="Hu C."/>
            <person name="Zhou Y."/>
            <person name="Han B."/>
            <person name="Song L."/>
            <person name="Shu W."/>
        </authorList>
    </citation>
    <scope>NUCLEOTIDE SEQUENCE</scope>
    <source>
        <strain evidence="22">FACHB-1375</strain>
    </source>
</reference>
<dbReference type="InterPro" id="IPR035965">
    <property type="entry name" value="PAS-like_dom_sf"/>
</dbReference>
<sequence>MKAQERQKGNILLVDDTPDNLRLLSSILTERGYAVRKARSGQIALTSVKTALPDLILLDINMPEMDGYEVCSKLKASEQTRDVPVIFISALSEVMDKIKAFAVGGIDYITKPFQTEEVIARVENQLTIARQRLSLQERTAQLEKEIKARQQAEEEIRLLLTMAQAISTATDFDTALEVILQQVCQTTDWIYGEAWIPTTDTSALICSPRWYCQREKIDPTLVDAIARFREYSEVLTFYPGEEIPGKVWSTRQSACVNDFNEMEDALLRLELATQCDLKAAFGVPIVPMGNIQQPEEQGSYLLSSQSPVLAVLVFFALSSSSDDKRLCELVSVVAAQSGTVLQQKKVQAEMKALFAAMTDTVVVRDVSGRCLNVIPTNTMNLYKPATETIGRKVHETLPEAEADLILQAILEAVSTQKTVEIEYSLPIGGKDICFAETISPLSSETAILVARDITERKQAQSDLQKEQEKSEQLLLNILPEAMVERLKENPGAIAEHFHEVTILFADIVGFTLLSARISPTELVNLLNEIFSKFDELTEKHGLEKIKTIGDAYMVVGGLPVPKENSAEAIADMALDMQAAIDQFQMKCSEKLQIRIGINTGAVVAGVIGMKKFIYDLWGDAVNVASRMESSGIPGKIQVTSATYEKLKNRYKFEKRGKISVKGRGEMITYWLVAKSLPK</sequence>
<evidence type="ECO:0000313" key="23">
    <source>
        <dbReference type="Proteomes" id="UP000641646"/>
    </source>
</evidence>
<keyword evidence="7" id="KW-0547">Nucleotide-binding</keyword>
<dbReference type="InterPro" id="IPR029016">
    <property type="entry name" value="GAF-like_dom_sf"/>
</dbReference>
<dbReference type="PANTHER" id="PTHR11920:SF335">
    <property type="entry name" value="GUANYLATE CYCLASE"/>
    <property type="match status" value="1"/>
</dbReference>
<dbReference type="InterPro" id="IPR001054">
    <property type="entry name" value="A/G_cyclase"/>
</dbReference>
<evidence type="ECO:0000256" key="17">
    <source>
        <dbReference type="PROSITE-ProRule" id="PRU00169"/>
    </source>
</evidence>
<keyword evidence="12" id="KW-0472">Membrane</keyword>
<evidence type="ECO:0000256" key="1">
    <source>
        <dbReference type="ARBA" id="ARBA00001593"/>
    </source>
</evidence>
<dbReference type="AlphaFoldDB" id="A0A926VKF5"/>
<dbReference type="Gene3D" id="3.30.450.20">
    <property type="entry name" value="PAS domain"/>
    <property type="match status" value="1"/>
</dbReference>
<evidence type="ECO:0000256" key="4">
    <source>
        <dbReference type="ARBA" id="ARBA00021420"/>
    </source>
</evidence>
<dbReference type="CDD" id="cd19920">
    <property type="entry name" value="REC_PA4781-like"/>
    <property type="match status" value="1"/>
</dbReference>
<dbReference type="InterPro" id="IPR011006">
    <property type="entry name" value="CheY-like_superfamily"/>
</dbReference>
<feature type="coiled-coil region" evidence="19">
    <location>
        <begin position="449"/>
        <end position="476"/>
    </location>
</feature>
<proteinExistence type="inferred from homology"/>
<protein>
    <recommendedName>
        <fullName evidence="4">Adenylate cyclase</fullName>
        <ecNumber evidence="3">4.6.1.1</ecNumber>
    </recommendedName>
    <alternativeName>
        <fullName evidence="14">ATP pyrophosphate-lyase</fullName>
    </alternativeName>
    <alternativeName>
        <fullName evidence="15">Adenylyl cyclase</fullName>
    </alternativeName>
</protein>
<dbReference type="GO" id="GO:0000160">
    <property type="term" value="P:phosphorelay signal transduction system"/>
    <property type="evidence" value="ECO:0007669"/>
    <property type="project" value="InterPro"/>
</dbReference>
<dbReference type="GO" id="GO:0005524">
    <property type="term" value="F:ATP binding"/>
    <property type="evidence" value="ECO:0007669"/>
    <property type="project" value="UniProtKB-KW"/>
</dbReference>
<evidence type="ECO:0000256" key="2">
    <source>
        <dbReference type="ARBA" id="ARBA00004370"/>
    </source>
</evidence>
<dbReference type="Gene3D" id="3.30.450.40">
    <property type="match status" value="1"/>
</dbReference>
<dbReference type="Gene3D" id="3.30.70.1230">
    <property type="entry name" value="Nucleotide cyclase"/>
    <property type="match status" value="1"/>
</dbReference>
<dbReference type="SUPFAM" id="SSF55073">
    <property type="entry name" value="Nucleotide cyclase"/>
    <property type="match status" value="1"/>
</dbReference>
<dbReference type="InterPro" id="IPR050401">
    <property type="entry name" value="Cyclic_nucleotide_synthase"/>
</dbReference>
<dbReference type="GO" id="GO:0004016">
    <property type="term" value="F:adenylate cyclase activity"/>
    <property type="evidence" value="ECO:0007669"/>
    <property type="project" value="UniProtKB-EC"/>
</dbReference>
<feature type="domain" description="Guanylate cyclase" evidence="21">
    <location>
        <begin position="501"/>
        <end position="628"/>
    </location>
</feature>
<comment type="similarity">
    <text evidence="18">Belongs to the adenylyl cyclase class-4/guanylyl cyclase family.</text>
</comment>
<dbReference type="InterPro" id="IPR018297">
    <property type="entry name" value="A/G_cyclase_CS"/>
</dbReference>
<feature type="modified residue" description="4-aspartylphosphate" evidence="17">
    <location>
        <position position="59"/>
    </location>
</feature>
<comment type="caution">
    <text evidence="22">The sequence shown here is derived from an EMBL/GenBank/DDBJ whole genome shotgun (WGS) entry which is preliminary data.</text>
</comment>
<comment type="catalytic activity">
    <reaction evidence="1">
        <text>ATP = 3',5'-cyclic AMP + diphosphate</text>
        <dbReference type="Rhea" id="RHEA:15389"/>
        <dbReference type="ChEBI" id="CHEBI:30616"/>
        <dbReference type="ChEBI" id="CHEBI:33019"/>
        <dbReference type="ChEBI" id="CHEBI:58165"/>
        <dbReference type="EC" id="4.6.1.1"/>
    </reaction>
</comment>
<dbReference type="Pfam" id="PF00211">
    <property type="entry name" value="Guanylate_cyc"/>
    <property type="match status" value="1"/>
</dbReference>
<evidence type="ECO:0000256" key="18">
    <source>
        <dbReference type="RuleBase" id="RU000405"/>
    </source>
</evidence>
<evidence type="ECO:0000256" key="6">
    <source>
        <dbReference type="ARBA" id="ARBA00022723"/>
    </source>
</evidence>
<evidence type="ECO:0000256" key="19">
    <source>
        <dbReference type="SAM" id="Coils"/>
    </source>
</evidence>
<evidence type="ECO:0000313" key="22">
    <source>
        <dbReference type="EMBL" id="MBD2185537.1"/>
    </source>
</evidence>
<dbReference type="GO" id="GO:0046872">
    <property type="term" value="F:metal ion binding"/>
    <property type="evidence" value="ECO:0007669"/>
    <property type="project" value="UniProtKB-KW"/>
</dbReference>
<evidence type="ECO:0000256" key="7">
    <source>
        <dbReference type="ARBA" id="ARBA00022741"/>
    </source>
</evidence>
<evidence type="ECO:0000256" key="13">
    <source>
        <dbReference type="ARBA" id="ARBA00023239"/>
    </source>
</evidence>
<dbReference type="SUPFAM" id="SSF55781">
    <property type="entry name" value="GAF domain-like"/>
    <property type="match status" value="1"/>
</dbReference>
<dbReference type="SUPFAM" id="SSF55785">
    <property type="entry name" value="PYP-like sensor domain (PAS domain)"/>
    <property type="match status" value="1"/>
</dbReference>
<accession>A0A926VKF5</accession>
<evidence type="ECO:0000259" key="21">
    <source>
        <dbReference type="PROSITE" id="PS50125"/>
    </source>
</evidence>
<gene>
    <name evidence="22" type="ORF">H6G03_31460</name>
</gene>
<evidence type="ECO:0000256" key="15">
    <source>
        <dbReference type="ARBA" id="ARBA00032637"/>
    </source>
</evidence>
<keyword evidence="13 18" id="KW-0456">Lyase</keyword>
<evidence type="ECO:0000256" key="11">
    <source>
        <dbReference type="ARBA" id="ARBA00022998"/>
    </source>
</evidence>
<keyword evidence="8" id="KW-0067">ATP-binding</keyword>
<evidence type="ECO:0000256" key="16">
    <source>
        <dbReference type="ARBA" id="ARBA00064436"/>
    </source>
</evidence>
<dbReference type="Pfam" id="PF00072">
    <property type="entry name" value="Response_reg"/>
    <property type="match status" value="1"/>
</dbReference>
<keyword evidence="5" id="KW-0812">Transmembrane</keyword>
<evidence type="ECO:0000259" key="20">
    <source>
        <dbReference type="PROSITE" id="PS50110"/>
    </source>
</evidence>
<dbReference type="InterPro" id="IPR029787">
    <property type="entry name" value="Nucleotide_cyclase"/>
</dbReference>
<dbReference type="SMART" id="SM00448">
    <property type="entry name" value="REC"/>
    <property type="match status" value="1"/>
</dbReference>
<keyword evidence="19" id="KW-0175">Coiled coil</keyword>
<evidence type="ECO:0000256" key="5">
    <source>
        <dbReference type="ARBA" id="ARBA00022692"/>
    </source>
</evidence>
<feature type="domain" description="Response regulatory" evidence="20">
    <location>
        <begin position="10"/>
        <end position="126"/>
    </location>
</feature>
<dbReference type="GO" id="GO:0005886">
    <property type="term" value="C:plasma membrane"/>
    <property type="evidence" value="ECO:0007669"/>
    <property type="project" value="TreeGrafter"/>
</dbReference>
<keyword evidence="17" id="KW-0597">Phosphoprotein</keyword>
<dbReference type="Gene3D" id="3.40.50.2300">
    <property type="match status" value="1"/>
</dbReference>
<dbReference type="PROSITE" id="PS50125">
    <property type="entry name" value="GUANYLATE_CYCLASE_2"/>
    <property type="match status" value="1"/>
</dbReference>
<dbReference type="Pfam" id="PF08448">
    <property type="entry name" value="PAS_4"/>
    <property type="match status" value="1"/>
</dbReference>
<keyword evidence="11" id="KW-0115">cAMP biosynthesis</keyword>
<dbReference type="EMBL" id="JACJPW010000127">
    <property type="protein sequence ID" value="MBD2185537.1"/>
    <property type="molecule type" value="Genomic_DNA"/>
</dbReference>
<dbReference type="SMART" id="SM00044">
    <property type="entry name" value="CYCc"/>
    <property type="match status" value="1"/>
</dbReference>
<dbReference type="CDD" id="cd07302">
    <property type="entry name" value="CHD"/>
    <property type="match status" value="1"/>
</dbReference>
<keyword evidence="9" id="KW-0460">Magnesium</keyword>
<evidence type="ECO:0000256" key="8">
    <source>
        <dbReference type="ARBA" id="ARBA00022840"/>
    </source>
</evidence>
<dbReference type="RefSeq" id="WP_190473952.1">
    <property type="nucleotide sequence ID" value="NZ_JACJPW010000127.1"/>
</dbReference>
<reference evidence="22" key="1">
    <citation type="journal article" date="2015" name="ISME J.">
        <title>Draft Genome Sequence of Streptomyces incarnatus NRRL8089, which Produces the Nucleoside Antibiotic Sinefungin.</title>
        <authorList>
            <person name="Oshima K."/>
            <person name="Hattori M."/>
            <person name="Shimizu H."/>
            <person name="Fukuda K."/>
            <person name="Nemoto M."/>
            <person name="Inagaki K."/>
            <person name="Tamura T."/>
        </authorList>
    </citation>
    <scope>NUCLEOTIDE SEQUENCE</scope>
    <source>
        <strain evidence="22">FACHB-1375</strain>
    </source>
</reference>
<name>A0A926VKF5_9CYAN</name>
<dbReference type="PROSITE" id="PS50110">
    <property type="entry name" value="RESPONSE_REGULATORY"/>
    <property type="match status" value="1"/>
</dbReference>
<comment type="subcellular location">
    <subcellularLocation>
        <location evidence="2">Membrane</location>
    </subcellularLocation>
</comment>
<dbReference type="FunFam" id="3.30.70.1230:FF:000033">
    <property type="entry name" value="Adenylate cyclase"/>
    <property type="match status" value="1"/>
</dbReference>
<dbReference type="GO" id="GO:0004383">
    <property type="term" value="F:guanylate cyclase activity"/>
    <property type="evidence" value="ECO:0007669"/>
    <property type="project" value="TreeGrafter"/>
</dbReference>
<dbReference type="GO" id="GO:0007168">
    <property type="term" value="P:receptor guanylyl cyclase signaling pathway"/>
    <property type="evidence" value="ECO:0007669"/>
    <property type="project" value="TreeGrafter"/>
</dbReference>
<dbReference type="Proteomes" id="UP000641646">
    <property type="component" value="Unassembled WGS sequence"/>
</dbReference>
<evidence type="ECO:0000256" key="14">
    <source>
        <dbReference type="ARBA" id="ARBA00032597"/>
    </source>
</evidence>
<keyword evidence="10" id="KW-1133">Transmembrane helix</keyword>